<keyword evidence="4" id="KW-0460">Magnesium</keyword>
<dbReference type="EMBL" id="JBEPAZ010000011">
    <property type="protein sequence ID" value="MER6429118.1"/>
    <property type="molecule type" value="Genomic_DNA"/>
</dbReference>
<dbReference type="PANTHER" id="PTHR43344">
    <property type="entry name" value="PHOSPHOSERINE PHOSPHATASE"/>
    <property type="match status" value="1"/>
</dbReference>
<dbReference type="Gene3D" id="3.40.50.1000">
    <property type="entry name" value="HAD superfamily/HAD-like"/>
    <property type="match status" value="1"/>
</dbReference>
<evidence type="ECO:0000313" key="5">
    <source>
        <dbReference type="EMBL" id="MER6429118.1"/>
    </source>
</evidence>
<name>A0ABV1U5W8_9ACTN</name>
<dbReference type="Pfam" id="PF12710">
    <property type="entry name" value="HAD"/>
    <property type="match status" value="1"/>
</dbReference>
<accession>A0ABV1U5W8</accession>
<dbReference type="PANTHER" id="PTHR43344:SF13">
    <property type="entry name" value="PHOSPHATASE RV3661-RELATED"/>
    <property type="match status" value="1"/>
</dbReference>
<evidence type="ECO:0000256" key="4">
    <source>
        <dbReference type="ARBA" id="ARBA00022842"/>
    </source>
</evidence>
<comment type="similarity">
    <text evidence="1">Belongs to the HAD-like hydrolase superfamily. SerB family.</text>
</comment>
<dbReference type="InterPro" id="IPR023214">
    <property type="entry name" value="HAD_sf"/>
</dbReference>
<dbReference type="InterPro" id="IPR006385">
    <property type="entry name" value="HAD_hydro_SerB1"/>
</dbReference>
<dbReference type="InterPro" id="IPR036412">
    <property type="entry name" value="HAD-like_sf"/>
</dbReference>
<dbReference type="RefSeq" id="WP_123439342.1">
    <property type="nucleotide sequence ID" value="NZ_JBEPAB010000068.1"/>
</dbReference>
<dbReference type="NCBIfam" id="TIGR01488">
    <property type="entry name" value="HAD-SF-IB"/>
    <property type="match status" value="1"/>
</dbReference>
<evidence type="ECO:0000256" key="1">
    <source>
        <dbReference type="ARBA" id="ARBA00009184"/>
    </source>
</evidence>
<sequence length="233" mass="25364">MTTELRTACPALAFFDVDETVIAEKSMLDFWRHWSRLHPARVAPDGPEWWAEAAVPPDRETLNRGYYRRYAGVPLADLEAAGRLWYDGYRRGGAAFVRSALRAVATHRAAGREVVLVSGSMRPLLAPLADELEVSTVVCTELVVGADGVLTGEVHRPMIGAAKGEAVVRVMRERGADPRDCFAYGDHESDLAMLRAVGNPVVVGDSPVLNDEAERFGWSVASARRGPFGSEGT</sequence>
<evidence type="ECO:0000256" key="3">
    <source>
        <dbReference type="ARBA" id="ARBA00022801"/>
    </source>
</evidence>
<dbReference type="Gene3D" id="1.20.1440.100">
    <property type="entry name" value="SG protein - dephosphorylation function"/>
    <property type="match status" value="1"/>
</dbReference>
<dbReference type="SUPFAM" id="SSF56784">
    <property type="entry name" value="HAD-like"/>
    <property type="match status" value="1"/>
</dbReference>
<dbReference type="InterPro" id="IPR050582">
    <property type="entry name" value="HAD-like_SerB"/>
</dbReference>
<organism evidence="5 6">
    <name type="scientific">Streptomyces sp. 900105245</name>
    <dbReference type="NCBI Taxonomy" id="3154379"/>
    <lineage>
        <taxon>Bacteria</taxon>
        <taxon>Bacillati</taxon>
        <taxon>Actinomycetota</taxon>
        <taxon>Actinomycetes</taxon>
        <taxon>Kitasatosporales</taxon>
        <taxon>Streptomycetaceae</taxon>
        <taxon>Streptomyces</taxon>
    </lineage>
</organism>
<dbReference type="Proteomes" id="UP001470023">
    <property type="component" value="Unassembled WGS sequence"/>
</dbReference>
<gene>
    <name evidence="5" type="ORF">ABT272_15395</name>
</gene>
<keyword evidence="2" id="KW-0479">Metal-binding</keyword>
<proteinExistence type="inferred from homology"/>
<evidence type="ECO:0000313" key="6">
    <source>
        <dbReference type="Proteomes" id="UP001470023"/>
    </source>
</evidence>
<keyword evidence="3 5" id="KW-0378">Hydrolase</keyword>
<protein>
    <submittedName>
        <fullName evidence="5">HAD-IB family hydrolase</fullName>
    </submittedName>
</protein>
<comment type="caution">
    <text evidence="5">The sequence shown here is derived from an EMBL/GenBank/DDBJ whole genome shotgun (WGS) entry which is preliminary data.</text>
</comment>
<evidence type="ECO:0000256" key="2">
    <source>
        <dbReference type="ARBA" id="ARBA00022723"/>
    </source>
</evidence>
<dbReference type="NCBIfam" id="TIGR01490">
    <property type="entry name" value="HAD-SF-IB-hyp1"/>
    <property type="match status" value="1"/>
</dbReference>
<dbReference type="GO" id="GO:0016787">
    <property type="term" value="F:hydrolase activity"/>
    <property type="evidence" value="ECO:0007669"/>
    <property type="project" value="UniProtKB-KW"/>
</dbReference>
<keyword evidence="6" id="KW-1185">Reference proteome</keyword>
<reference evidence="5 6" key="1">
    <citation type="submission" date="2024-06" db="EMBL/GenBank/DDBJ databases">
        <title>The Natural Products Discovery Center: Release of the First 8490 Sequenced Strains for Exploring Actinobacteria Biosynthetic Diversity.</title>
        <authorList>
            <person name="Kalkreuter E."/>
            <person name="Kautsar S.A."/>
            <person name="Yang D."/>
            <person name="Bader C.D."/>
            <person name="Teijaro C.N."/>
            <person name="Fluegel L."/>
            <person name="Davis C.M."/>
            <person name="Simpson J.R."/>
            <person name="Lauterbach L."/>
            <person name="Steele A.D."/>
            <person name="Gui C."/>
            <person name="Meng S."/>
            <person name="Li G."/>
            <person name="Viehrig K."/>
            <person name="Ye F."/>
            <person name="Su P."/>
            <person name="Kiefer A.F."/>
            <person name="Nichols A."/>
            <person name="Cepeda A.J."/>
            <person name="Yan W."/>
            <person name="Fan B."/>
            <person name="Jiang Y."/>
            <person name="Adhikari A."/>
            <person name="Zheng C.-J."/>
            <person name="Schuster L."/>
            <person name="Cowan T.M."/>
            <person name="Smanski M.J."/>
            <person name="Chevrette M.G."/>
            <person name="De Carvalho L.P.S."/>
            <person name="Shen B."/>
        </authorList>
    </citation>
    <scope>NUCLEOTIDE SEQUENCE [LARGE SCALE GENOMIC DNA]</scope>
    <source>
        <strain evidence="5 6">NPDC001166</strain>
    </source>
</reference>